<dbReference type="RefSeq" id="WP_229641151.1">
    <property type="nucleotide sequence ID" value="NZ_JADWDC010000035.1"/>
</dbReference>
<name>A0A964BUD1_9CYAN</name>
<dbReference type="AlphaFoldDB" id="A0A964BUD1"/>
<proteinExistence type="predicted"/>
<evidence type="ECO:0000313" key="2">
    <source>
        <dbReference type="Proteomes" id="UP000729733"/>
    </source>
</evidence>
<accession>A0A964BUD1</accession>
<reference evidence="1" key="1">
    <citation type="journal article" date="2021" name="Antonie Van Leeuwenhoek">
        <title>Draft genome and description of Waterburya agarophytonicola gen. nov. sp. nov. (Pleurocapsales, Cyanobacteria): a seaweed symbiont.</title>
        <authorList>
            <person name="Bonthond G."/>
            <person name="Shalygin S."/>
            <person name="Bayer T."/>
            <person name="Weinberger F."/>
        </authorList>
    </citation>
    <scope>NUCLEOTIDE SEQUENCE</scope>
    <source>
        <strain evidence="1">KI4</strain>
    </source>
</reference>
<gene>
    <name evidence="1" type="ORF">I4641_13955</name>
</gene>
<comment type="caution">
    <text evidence="1">The sequence shown here is derived from an EMBL/GenBank/DDBJ whole genome shotgun (WGS) entry which is preliminary data.</text>
</comment>
<dbReference type="Proteomes" id="UP000729733">
    <property type="component" value="Unassembled WGS sequence"/>
</dbReference>
<protein>
    <recommendedName>
        <fullName evidence="3">DUF4261 domain-containing protein</fullName>
    </recommendedName>
</protein>
<sequence length="221" mass="25510">MSNQIVVSIPITLNNRQKIANALWDKYGTDYLFIGRVFQETTTNQSCAIEIIQTIDPMTECDQAIIYLTSHDVGYQACLTIARFAQVLLNIGGIAVKIESAELTHKSNKWLSNYNSQDVFEIYSLYVGLIEGEDTYYSCGMHNFGKADVFIGARENICLAIYVMNVFNYYRLTESPILQDKHTFQPDIESPTYQMKLLEDREYEATSLQYNPFGRWYLYRC</sequence>
<keyword evidence="2" id="KW-1185">Reference proteome</keyword>
<evidence type="ECO:0000313" key="1">
    <source>
        <dbReference type="EMBL" id="MCC0178085.1"/>
    </source>
</evidence>
<dbReference type="EMBL" id="JADWDC010000035">
    <property type="protein sequence ID" value="MCC0178085.1"/>
    <property type="molecule type" value="Genomic_DNA"/>
</dbReference>
<organism evidence="1 2">
    <name type="scientific">Waterburya agarophytonicola KI4</name>
    <dbReference type="NCBI Taxonomy" id="2874699"/>
    <lineage>
        <taxon>Bacteria</taxon>
        <taxon>Bacillati</taxon>
        <taxon>Cyanobacteriota</taxon>
        <taxon>Cyanophyceae</taxon>
        <taxon>Pleurocapsales</taxon>
        <taxon>Hyellaceae</taxon>
        <taxon>Waterburya</taxon>
        <taxon>Waterburya agarophytonicola</taxon>
    </lineage>
</organism>
<evidence type="ECO:0008006" key="3">
    <source>
        <dbReference type="Google" id="ProtNLM"/>
    </source>
</evidence>